<organism evidence="2 3">
    <name type="scientific">Shinella pollutisoli</name>
    <dbReference type="NCBI Taxonomy" id="2250594"/>
    <lineage>
        <taxon>Bacteria</taxon>
        <taxon>Pseudomonadati</taxon>
        <taxon>Pseudomonadota</taxon>
        <taxon>Alphaproteobacteria</taxon>
        <taxon>Hyphomicrobiales</taxon>
        <taxon>Rhizobiaceae</taxon>
        <taxon>Shinella</taxon>
    </lineage>
</organism>
<comment type="caution">
    <text evidence="2">The sequence shown here is derived from an EMBL/GenBank/DDBJ whole genome shotgun (WGS) entry which is preliminary data.</text>
</comment>
<name>A0ABV7DI25_9HYPH</name>
<evidence type="ECO:0000313" key="2">
    <source>
        <dbReference type="EMBL" id="MFC3074580.1"/>
    </source>
</evidence>
<keyword evidence="3" id="KW-1185">Reference proteome</keyword>
<reference evidence="3" key="1">
    <citation type="journal article" date="2019" name="Int. J. Syst. Evol. Microbiol.">
        <title>The Global Catalogue of Microorganisms (GCM) 10K type strain sequencing project: providing services to taxonomists for standard genome sequencing and annotation.</title>
        <authorList>
            <consortium name="The Broad Institute Genomics Platform"/>
            <consortium name="The Broad Institute Genome Sequencing Center for Infectious Disease"/>
            <person name="Wu L."/>
            <person name="Ma J."/>
        </authorList>
    </citation>
    <scope>NUCLEOTIDE SEQUENCE [LARGE SCALE GENOMIC DNA]</scope>
    <source>
        <strain evidence="3">KCTC 52677</strain>
    </source>
</reference>
<dbReference type="InterPro" id="IPR036388">
    <property type="entry name" value="WH-like_DNA-bd_sf"/>
</dbReference>
<dbReference type="InterPro" id="IPR000792">
    <property type="entry name" value="Tscrpt_reg_LuxR_C"/>
</dbReference>
<evidence type="ECO:0000313" key="3">
    <source>
        <dbReference type="Proteomes" id="UP001595377"/>
    </source>
</evidence>
<dbReference type="Gene3D" id="1.10.10.10">
    <property type="entry name" value="Winged helix-like DNA-binding domain superfamily/Winged helix DNA-binding domain"/>
    <property type="match status" value="1"/>
</dbReference>
<feature type="domain" description="HTH luxR-type" evidence="1">
    <location>
        <begin position="290"/>
        <end position="355"/>
    </location>
</feature>
<sequence length="363" mass="38758">MDLIDRIYEAAVIPELWAEACDLLSEETGAYSTALITLVPNAPPRWVSSACIAEQMKVYEESGLAARSPRPQRGLAIAPGNFMRDIDIMTPEELAVDPIRAELLEPIGLPWEMGAVFLEPSGSLLVFSQLSSAEMGPFGEKAVARMNALKADLARAAFLSARLAFKQARTMVQTLAMVGLPGAVVGDRGNVVAANAPMEDLAPRVRIGTRDRLHIADAGANALFSTALEQLSTGHAPSVQSLPIAATEDAPPLVLHLIPVRRNARDIFSRSSALLVFTPVGAVGPPDMRVLCGLFDLTRIEARVAQELTRGHSVEEVAAILGSRVQTVRTHLKAIFRKTGVNRQSQLVLLLSGLAPVGGTDPA</sequence>
<dbReference type="CDD" id="cd06170">
    <property type="entry name" value="LuxR_C_like"/>
    <property type="match status" value="1"/>
</dbReference>
<protein>
    <submittedName>
        <fullName evidence="2">Helix-turn-helix transcriptional regulator</fullName>
    </submittedName>
</protein>
<dbReference type="EMBL" id="JBHRSP010000024">
    <property type="protein sequence ID" value="MFC3074580.1"/>
    <property type="molecule type" value="Genomic_DNA"/>
</dbReference>
<accession>A0ABV7DI25</accession>
<dbReference type="InterPro" id="IPR016032">
    <property type="entry name" value="Sig_transdc_resp-reg_C-effctor"/>
</dbReference>
<dbReference type="RefSeq" id="WP_257311793.1">
    <property type="nucleotide sequence ID" value="NZ_JANFDG010000002.1"/>
</dbReference>
<evidence type="ECO:0000259" key="1">
    <source>
        <dbReference type="PROSITE" id="PS50043"/>
    </source>
</evidence>
<proteinExistence type="predicted"/>
<gene>
    <name evidence="2" type="ORF">ACFOHH_15820</name>
</gene>
<dbReference type="PROSITE" id="PS50043">
    <property type="entry name" value="HTH_LUXR_2"/>
    <property type="match status" value="1"/>
</dbReference>
<dbReference type="Proteomes" id="UP001595377">
    <property type="component" value="Unassembled WGS sequence"/>
</dbReference>
<dbReference type="Pfam" id="PF00196">
    <property type="entry name" value="GerE"/>
    <property type="match status" value="1"/>
</dbReference>
<dbReference type="SUPFAM" id="SSF46894">
    <property type="entry name" value="C-terminal effector domain of the bipartite response regulators"/>
    <property type="match status" value="1"/>
</dbReference>
<dbReference type="SMART" id="SM00421">
    <property type="entry name" value="HTH_LUXR"/>
    <property type="match status" value="1"/>
</dbReference>